<name>A0A7X2SUC2_ENTAG</name>
<gene>
    <name evidence="1" type="ORF">GKC49_04200</name>
</gene>
<dbReference type="GO" id="GO:0071468">
    <property type="term" value="P:cellular response to acidic pH"/>
    <property type="evidence" value="ECO:0007669"/>
    <property type="project" value="InterPro"/>
</dbReference>
<dbReference type="RefSeq" id="WP_187508796.1">
    <property type="nucleotide sequence ID" value="NZ_JACSXB010000026.1"/>
</dbReference>
<comment type="caution">
    <text evidence="1">The sequence shown here is derived from an EMBL/GenBank/DDBJ whole genome shotgun (WGS) entry which is preliminary data.</text>
</comment>
<dbReference type="Proteomes" id="UP000461948">
    <property type="component" value="Unassembled WGS sequence"/>
</dbReference>
<reference evidence="1 2" key="1">
    <citation type="submission" date="2019-11" db="EMBL/GenBank/DDBJ databases">
        <title>Draft Genome Sequence of Plant Growth-Promoting Rhizosphere-Associated Bacteria.</title>
        <authorList>
            <person name="Vasilyev I.Y."/>
            <person name="Radchenko V."/>
            <person name="Ilnitskaya E.V."/>
        </authorList>
    </citation>
    <scope>NUCLEOTIDE SEQUENCE [LARGE SCALE GENOMIC DNA]</scope>
    <source>
        <strain evidence="1 2">VRA_MhP_f</strain>
    </source>
</reference>
<evidence type="ECO:0008006" key="3">
    <source>
        <dbReference type="Google" id="ProtNLM"/>
    </source>
</evidence>
<protein>
    <recommendedName>
        <fullName evidence="3">Two-component-system connector protein YcgZ</fullName>
    </recommendedName>
</protein>
<evidence type="ECO:0000313" key="2">
    <source>
        <dbReference type="Proteomes" id="UP000461948"/>
    </source>
</evidence>
<dbReference type="InterPro" id="IPR024753">
    <property type="entry name" value="AriR"/>
</dbReference>
<proteinExistence type="predicted"/>
<dbReference type="Gene3D" id="1.20.5.5260">
    <property type="match status" value="1"/>
</dbReference>
<sequence length="94" mass="10372">MLQTMPAASLNKEVTAYFARAVMPSQQETLGAIVVEVLGSGRTLSRKAICLRLIARLEKAASPEEEQHLQELVSLLFSQHTTCTRTDNDETVQV</sequence>
<dbReference type="AlphaFoldDB" id="A0A7X2SUC2"/>
<organism evidence="1 2">
    <name type="scientific">Enterobacter agglomerans</name>
    <name type="common">Erwinia herbicola</name>
    <name type="synonym">Pantoea agglomerans</name>
    <dbReference type="NCBI Taxonomy" id="549"/>
    <lineage>
        <taxon>Bacteria</taxon>
        <taxon>Pseudomonadati</taxon>
        <taxon>Pseudomonadota</taxon>
        <taxon>Gammaproteobacteria</taxon>
        <taxon>Enterobacterales</taxon>
        <taxon>Erwiniaceae</taxon>
        <taxon>Pantoea</taxon>
        <taxon>Pantoea agglomerans group</taxon>
    </lineage>
</organism>
<dbReference type="NCBIfam" id="NF040640">
    <property type="entry name" value="YcgZ_fam"/>
    <property type="match status" value="1"/>
</dbReference>
<dbReference type="Pfam" id="PF10798">
    <property type="entry name" value="YmgB"/>
    <property type="match status" value="1"/>
</dbReference>
<dbReference type="EMBL" id="WKLC01000100">
    <property type="protein sequence ID" value="MSE14372.1"/>
    <property type="molecule type" value="Genomic_DNA"/>
</dbReference>
<evidence type="ECO:0000313" key="1">
    <source>
        <dbReference type="EMBL" id="MSE14372.1"/>
    </source>
</evidence>
<accession>A0A7X2SUC2</accession>